<evidence type="ECO:0000256" key="1">
    <source>
        <dbReference type="ARBA" id="ARBA00004651"/>
    </source>
</evidence>
<feature type="transmembrane region" description="Helical" evidence="6">
    <location>
        <begin position="91"/>
        <end position="115"/>
    </location>
</feature>
<evidence type="ECO:0000313" key="8">
    <source>
        <dbReference type="Proteomes" id="UP001348492"/>
    </source>
</evidence>
<dbReference type="Gene3D" id="1.10.3470.10">
    <property type="entry name" value="ABC transporter involved in vitamin B12 uptake, BtuC"/>
    <property type="match status" value="1"/>
</dbReference>
<dbReference type="InterPro" id="IPR001851">
    <property type="entry name" value="ABC_transp_permease"/>
</dbReference>
<keyword evidence="2" id="KW-1003">Cell membrane</keyword>
<accession>A0ABZ2F083</accession>
<dbReference type="InterPro" id="IPR037294">
    <property type="entry name" value="ABC_BtuC-like"/>
</dbReference>
<evidence type="ECO:0000256" key="6">
    <source>
        <dbReference type="SAM" id="Phobius"/>
    </source>
</evidence>
<organism evidence="7 8">
    <name type="scientific">Terrisporobacter glycolicus ATCC 14880 = DSM 1288</name>
    <dbReference type="NCBI Taxonomy" id="1121315"/>
    <lineage>
        <taxon>Bacteria</taxon>
        <taxon>Bacillati</taxon>
        <taxon>Bacillota</taxon>
        <taxon>Clostridia</taxon>
        <taxon>Peptostreptococcales</taxon>
        <taxon>Peptostreptococcaceae</taxon>
        <taxon>Terrisporobacter</taxon>
    </lineage>
</organism>
<keyword evidence="4 6" id="KW-1133">Transmembrane helix</keyword>
<gene>
    <name evidence="7" type="ORF">TEGL_35190</name>
</gene>
<feature type="transmembrane region" description="Helical" evidence="6">
    <location>
        <begin position="127"/>
        <end position="153"/>
    </location>
</feature>
<dbReference type="RefSeq" id="WP_018591716.1">
    <property type="nucleotide sequence ID" value="NZ_CP117523.1"/>
</dbReference>
<keyword evidence="8" id="KW-1185">Reference proteome</keyword>
<evidence type="ECO:0000256" key="5">
    <source>
        <dbReference type="ARBA" id="ARBA00023136"/>
    </source>
</evidence>
<feature type="transmembrane region" description="Helical" evidence="6">
    <location>
        <begin position="273"/>
        <end position="291"/>
    </location>
</feature>
<evidence type="ECO:0000256" key="3">
    <source>
        <dbReference type="ARBA" id="ARBA00022692"/>
    </source>
</evidence>
<dbReference type="Pfam" id="PF02653">
    <property type="entry name" value="BPD_transp_2"/>
    <property type="match status" value="1"/>
</dbReference>
<keyword evidence="5 6" id="KW-0472">Membrane</keyword>
<reference evidence="7 8" key="1">
    <citation type="journal article" date="2023" name="PLoS ONE">
        <title>Genome-based metabolic and phylogenomic analysis of three Terrisporobacter species.</title>
        <authorList>
            <person name="Boer T."/>
            <person name="Bengelsdorf F.R."/>
            <person name="Bomeke M."/>
            <person name="Daniel R."/>
            <person name="Poehlein A."/>
        </authorList>
    </citation>
    <scope>NUCLEOTIDE SEQUENCE [LARGE SCALE GENOMIC DNA]</scope>
    <source>
        <strain evidence="7 8">DSM 1288</strain>
    </source>
</reference>
<evidence type="ECO:0008006" key="9">
    <source>
        <dbReference type="Google" id="ProtNLM"/>
    </source>
</evidence>
<evidence type="ECO:0000313" key="7">
    <source>
        <dbReference type="EMBL" id="WWD85070.1"/>
    </source>
</evidence>
<feature type="transmembrane region" description="Helical" evidence="6">
    <location>
        <begin position="20"/>
        <end position="41"/>
    </location>
</feature>
<evidence type="ECO:0000256" key="2">
    <source>
        <dbReference type="ARBA" id="ARBA00022475"/>
    </source>
</evidence>
<evidence type="ECO:0000256" key="4">
    <source>
        <dbReference type="ARBA" id="ARBA00022989"/>
    </source>
</evidence>
<dbReference type="PANTHER" id="PTHR32196:SF15">
    <property type="entry name" value="SUGAR ABC TRANSPORTER PERMEASE PROTEIN"/>
    <property type="match status" value="1"/>
</dbReference>
<proteinExistence type="predicted"/>
<sequence>MKNNNLSLVFLKKESSRIPLLFMFLIIICFYLANVSLTLVGEQVAVRFIRNGILVLSLVIPIAAGMGLNFGITVGAMAAQGAYLVSLNLNLQGGIGVLVTFIISVILALIIGYILGKLMNKVKGKEMITSIVIAALANYIYQLIFMAGFGTLIPINNEKIALSTSIGVKNMVDLKSYKEFFESFGSIKIGGISVSIFLILVVIFTGFIVYYILNTSLGQRIKAIGISEEKAENLGISVDKTRIIVMIISTVLAAIGQFIYLQNIGSLNVYTEHLNTDVMSCAALLAGGASIKRASVKNALYGTVILHILFVLSPLAGQNFFDNVALGEYFRTFIMYGVIAFALVINIKLDNKRISSTK</sequence>
<feature type="transmembrane region" description="Helical" evidence="6">
    <location>
        <begin position="53"/>
        <end position="79"/>
    </location>
</feature>
<dbReference type="EMBL" id="CP117523">
    <property type="protein sequence ID" value="WWD85070.1"/>
    <property type="molecule type" value="Genomic_DNA"/>
</dbReference>
<dbReference type="Proteomes" id="UP001348492">
    <property type="component" value="Chromosome"/>
</dbReference>
<keyword evidence="3 6" id="KW-0812">Transmembrane</keyword>
<feature type="transmembrane region" description="Helical" evidence="6">
    <location>
        <begin position="329"/>
        <end position="349"/>
    </location>
</feature>
<feature type="transmembrane region" description="Helical" evidence="6">
    <location>
        <begin position="298"/>
        <end position="317"/>
    </location>
</feature>
<name>A0ABZ2F083_9FIRM</name>
<feature type="transmembrane region" description="Helical" evidence="6">
    <location>
        <begin position="189"/>
        <end position="213"/>
    </location>
</feature>
<feature type="transmembrane region" description="Helical" evidence="6">
    <location>
        <begin position="243"/>
        <end position="261"/>
    </location>
</feature>
<comment type="subcellular location">
    <subcellularLocation>
        <location evidence="1">Cell membrane</location>
        <topology evidence="1">Multi-pass membrane protein</topology>
    </subcellularLocation>
</comment>
<protein>
    <recommendedName>
        <fullName evidence="9">Branched-chain amino acid ABC transporter, permease protein</fullName>
    </recommendedName>
</protein>
<dbReference type="PANTHER" id="PTHR32196">
    <property type="entry name" value="ABC TRANSPORTER PERMEASE PROTEIN YPHD-RELATED-RELATED"/>
    <property type="match status" value="1"/>
</dbReference>